<feature type="non-terminal residue" evidence="1">
    <location>
        <position position="1"/>
    </location>
</feature>
<accession>A0A382GQB4</accession>
<dbReference type="EMBL" id="UINC01056605">
    <property type="protein sequence ID" value="SVB76827.1"/>
    <property type="molecule type" value="Genomic_DNA"/>
</dbReference>
<proteinExistence type="predicted"/>
<name>A0A382GQB4_9ZZZZ</name>
<dbReference type="AlphaFoldDB" id="A0A382GQB4"/>
<feature type="non-terminal residue" evidence="1">
    <location>
        <position position="394"/>
    </location>
</feature>
<reference evidence="1" key="1">
    <citation type="submission" date="2018-05" db="EMBL/GenBank/DDBJ databases">
        <authorList>
            <person name="Lanie J.A."/>
            <person name="Ng W.-L."/>
            <person name="Kazmierczak K.M."/>
            <person name="Andrzejewski T.M."/>
            <person name="Davidsen T.M."/>
            <person name="Wayne K.J."/>
            <person name="Tettelin H."/>
            <person name="Glass J.I."/>
            <person name="Rusch D."/>
            <person name="Podicherti R."/>
            <person name="Tsui H.-C.T."/>
            <person name="Winkler M.E."/>
        </authorList>
    </citation>
    <scope>NUCLEOTIDE SEQUENCE</scope>
</reference>
<sequence length="394" mass="44912">VGEILAARGTPAFDGDEMLETSLTGMTSDEKAFHRVMATMFGIRNQLMYNIEDLEEMTWDSFVAPLAERGIKETTFTGGATPKDNYYSRDGIFELAKNPNGRDIHHDVMKFLEEAGLYLLCHVTTVEFSQMLADTHPQGHDPCEDAGIEDKIPWVTSGFPKICQPWMGIQNRPDSTTLENIARHDLYWDAPWFLDLQWETTENQPYQGLSTSLVDTNHDLTLDKARKLKEELLGLNPNIKTLVSVEYREGIITLDEDNANWWEYGHYSPDSPFWFKDTNGDPVPGWGEDADKDGVIEPEEALSGLVNFSQPEVIELIAQKALSLKESGIVDGIFLDWWNEHHRTAASFIDWSTFYMTQEEELESRLAILRRIRELVGDDFLILVNTNEWKAPLS</sequence>
<organism evidence="1">
    <name type="scientific">marine metagenome</name>
    <dbReference type="NCBI Taxonomy" id="408172"/>
    <lineage>
        <taxon>unclassified sequences</taxon>
        <taxon>metagenomes</taxon>
        <taxon>ecological metagenomes</taxon>
    </lineage>
</organism>
<protein>
    <submittedName>
        <fullName evidence="1">Uncharacterized protein</fullName>
    </submittedName>
</protein>
<gene>
    <name evidence="1" type="ORF">METZ01_LOCUS229681</name>
</gene>
<evidence type="ECO:0000313" key="1">
    <source>
        <dbReference type="EMBL" id="SVB76827.1"/>
    </source>
</evidence>